<accession>A0A1M5YBI8</accession>
<keyword evidence="2" id="KW-1185">Reference proteome</keyword>
<evidence type="ECO:0000313" key="1">
    <source>
        <dbReference type="EMBL" id="SHI09346.1"/>
    </source>
</evidence>
<name>A0A1M5YBI8_9FIRM</name>
<reference evidence="2" key="1">
    <citation type="submission" date="2016-11" db="EMBL/GenBank/DDBJ databases">
        <authorList>
            <person name="Varghese N."/>
            <person name="Submissions S."/>
        </authorList>
    </citation>
    <scope>NUCLEOTIDE SEQUENCE [LARGE SCALE GENOMIC DNA]</scope>
    <source>
        <strain evidence="2">DSM 15449</strain>
    </source>
</reference>
<sequence length="53" mass="6150">MSENIQEIQCVSKFERILNAATEVFAESGFHQCRVSKDEEENNNVYMGERIPK</sequence>
<evidence type="ECO:0000313" key="2">
    <source>
        <dbReference type="Proteomes" id="UP000183954"/>
    </source>
</evidence>
<proteinExistence type="predicted"/>
<dbReference type="EMBL" id="FQXJ01000007">
    <property type="protein sequence ID" value="SHI09346.1"/>
    <property type="molecule type" value="Genomic_DNA"/>
</dbReference>
<dbReference type="Gene3D" id="1.10.10.60">
    <property type="entry name" value="Homeodomain-like"/>
    <property type="match status" value="1"/>
</dbReference>
<protein>
    <submittedName>
        <fullName evidence="1">Uncharacterized protein</fullName>
    </submittedName>
</protein>
<dbReference type="Proteomes" id="UP000183954">
    <property type="component" value="Unassembled WGS sequence"/>
</dbReference>
<dbReference type="RefSeq" id="WP_200797907.1">
    <property type="nucleotide sequence ID" value="NZ_FQXJ01000007.1"/>
</dbReference>
<dbReference type="AlphaFoldDB" id="A0A1M5YBI8"/>
<organism evidence="1 2">
    <name type="scientific">Desulfosporosinus lacus DSM 15449</name>
    <dbReference type="NCBI Taxonomy" id="1121420"/>
    <lineage>
        <taxon>Bacteria</taxon>
        <taxon>Bacillati</taxon>
        <taxon>Bacillota</taxon>
        <taxon>Clostridia</taxon>
        <taxon>Eubacteriales</taxon>
        <taxon>Desulfitobacteriaceae</taxon>
        <taxon>Desulfosporosinus</taxon>
    </lineage>
</organism>
<gene>
    <name evidence="1" type="ORF">SAMN02746098_02415</name>
</gene>